<dbReference type="AlphaFoldDB" id="A0A5N0V7A8"/>
<evidence type="ECO:0000259" key="7">
    <source>
        <dbReference type="PROSITE" id="PS50109"/>
    </source>
</evidence>
<dbReference type="EC" id="2.7.13.3" evidence="2"/>
<evidence type="ECO:0000256" key="2">
    <source>
        <dbReference type="ARBA" id="ARBA00012438"/>
    </source>
</evidence>
<dbReference type="Pfam" id="PF02518">
    <property type="entry name" value="HATPase_c"/>
    <property type="match status" value="1"/>
</dbReference>
<accession>A0A5N0V7A8</accession>
<keyword evidence="6" id="KW-0902">Two-component regulatory system</keyword>
<dbReference type="InterPro" id="IPR050980">
    <property type="entry name" value="2C_sensor_his_kinase"/>
</dbReference>
<dbReference type="EMBL" id="VMNW02000019">
    <property type="protein sequence ID" value="KAA9160911.1"/>
    <property type="molecule type" value="Genomic_DNA"/>
</dbReference>
<proteinExistence type="predicted"/>
<dbReference type="GO" id="GO:0000160">
    <property type="term" value="P:phosphorelay signal transduction system"/>
    <property type="evidence" value="ECO:0007669"/>
    <property type="project" value="UniProtKB-KW"/>
</dbReference>
<evidence type="ECO:0000256" key="1">
    <source>
        <dbReference type="ARBA" id="ARBA00000085"/>
    </source>
</evidence>
<comment type="catalytic activity">
    <reaction evidence="1">
        <text>ATP + protein L-histidine = ADP + protein N-phospho-L-histidine.</text>
        <dbReference type="EC" id="2.7.13.3"/>
    </reaction>
</comment>
<evidence type="ECO:0000256" key="6">
    <source>
        <dbReference type="ARBA" id="ARBA00023012"/>
    </source>
</evidence>
<dbReference type="GO" id="GO:0004673">
    <property type="term" value="F:protein histidine kinase activity"/>
    <property type="evidence" value="ECO:0007669"/>
    <property type="project" value="UniProtKB-EC"/>
</dbReference>
<keyword evidence="5 8" id="KW-0418">Kinase</keyword>
<dbReference type="OrthoDB" id="3474644at2"/>
<dbReference type="PANTHER" id="PTHR44936:SF9">
    <property type="entry name" value="SENSOR PROTEIN CREC"/>
    <property type="match status" value="1"/>
</dbReference>
<keyword evidence="9" id="KW-1185">Reference proteome</keyword>
<dbReference type="SUPFAM" id="SSF55874">
    <property type="entry name" value="ATPase domain of HSP90 chaperone/DNA topoisomerase II/histidine kinase"/>
    <property type="match status" value="1"/>
</dbReference>
<comment type="caution">
    <text evidence="8">The sequence shown here is derived from an EMBL/GenBank/DDBJ whole genome shotgun (WGS) entry which is preliminary data.</text>
</comment>
<dbReference type="Proteomes" id="UP000319769">
    <property type="component" value="Unassembled WGS sequence"/>
</dbReference>
<evidence type="ECO:0000256" key="3">
    <source>
        <dbReference type="ARBA" id="ARBA00022553"/>
    </source>
</evidence>
<dbReference type="RefSeq" id="WP_144753873.1">
    <property type="nucleotide sequence ID" value="NZ_VMNW02000019.1"/>
</dbReference>
<dbReference type="InterPro" id="IPR003594">
    <property type="entry name" value="HATPase_dom"/>
</dbReference>
<dbReference type="Gene3D" id="3.30.565.10">
    <property type="entry name" value="Histidine kinase-like ATPase, C-terminal domain"/>
    <property type="match status" value="1"/>
</dbReference>
<dbReference type="CDD" id="cd16936">
    <property type="entry name" value="HATPase_RsbW-like"/>
    <property type="match status" value="1"/>
</dbReference>
<evidence type="ECO:0000256" key="5">
    <source>
        <dbReference type="ARBA" id="ARBA00022777"/>
    </source>
</evidence>
<protein>
    <recommendedName>
        <fullName evidence="2">histidine kinase</fullName>
        <ecNumber evidence="2">2.7.13.3</ecNumber>
    </recommendedName>
</protein>
<reference evidence="8" key="1">
    <citation type="submission" date="2019-09" db="EMBL/GenBank/DDBJ databases">
        <authorList>
            <person name="Teo W.F.A."/>
            <person name="Duangmal K."/>
        </authorList>
    </citation>
    <scope>NUCLEOTIDE SEQUENCE [LARGE SCALE GENOMIC DNA]</scope>
    <source>
        <strain evidence="8">K81G1</strain>
    </source>
</reference>
<keyword evidence="3" id="KW-0597">Phosphoprotein</keyword>
<evidence type="ECO:0000313" key="8">
    <source>
        <dbReference type="EMBL" id="KAA9160911.1"/>
    </source>
</evidence>
<feature type="domain" description="Histidine kinase" evidence="7">
    <location>
        <begin position="20"/>
        <end position="206"/>
    </location>
</feature>
<dbReference type="SMART" id="SM00387">
    <property type="entry name" value="HATPase_c"/>
    <property type="match status" value="1"/>
</dbReference>
<evidence type="ECO:0000256" key="4">
    <source>
        <dbReference type="ARBA" id="ARBA00022679"/>
    </source>
</evidence>
<gene>
    <name evidence="8" type="ORF">FPZ12_016005</name>
</gene>
<dbReference type="InterPro" id="IPR005467">
    <property type="entry name" value="His_kinase_dom"/>
</dbReference>
<sequence length="218" mass="23295">MDGARARQAAEATGNTTPRDVLHDIGHEIVTLGYLIESILAEVALPVPVRRRALLISQQADRLRALVDDTISGVHRQEVVAVRPLLEELVTQAELAHPARVVLAPAGSLSLEVDRTALWRILSNLLTNAVHAAGPGGRVDVAITRQLPPTIEISDDGPGFDGMPARRAGRGLATVARLSRACGATTRTSAREPRGTRVEIVFTGVAAEGVEHDDDRVR</sequence>
<dbReference type="InterPro" id="IPR036890">
    <property type="entry name" value="HATPase_C_sf"/>
</dbReference>
<name>A0A5N0V7A8_9PSEU</name>
<evidence type="ECO:0000313" key="9">
    <source>
        <dbReference type="Proteomes" id="UP000319769"/>
    </source>
</evidence>
<keyword evidence="4" id="KW-0808">Transferase</keyword>
<dbReference type="PANTHER" id="PTHR44936">
    <property type="entry name" value="SENSOR PROTEIN CREC"/>
    <property type="match status" value="1"/>
</dbReference>
<organism evidence="8 9">
    <name type="scientific">Amycolatopsis acidicola</name>
    <dbReference type="NCBI Taxonomy" id="2596893"/>
    <lineage>
        <taxon>Bacteria</taxon>
        <taxon>Bacillati</taxon>
        <taxon>Actinomycetota</taxon>
        <taxon>Actinomycetes</taxon>
        <taxon>Pseudonocardiales</taxon>
        <taxon>Pseudonocardiaceae</taxon>
        <taxon>Amycolatopsis</taxon>
    </lineage>
</organism>
<dbReference type="PROSITE" id="PS50109">
    <property type="entry name" value="HIS_KIN"/>
    <property type="match status" value="1"/>
</dbReference>